<keyword evidence="5" id="KW-1185">Reference proteome</keyword>
<dbReference type="Pfam" id="PF00635">
    <property type="entry name" value="Motile_Sperm"/>
    <property type="match status" value="1"/>
</dbReference>
<dbReference type="SUPFAM" id="SSF49354">
    <property type="entry name" value="PapD-like"/>
    <property type="match status" value="1"/>
</dbReference>
<feature type="compositionally biased region" description="Basic residues" evidence="2">
    <location>
        <begin position="158"/>
        <end position="175"/>
    </location>
</feature>
<evidence type="ECO:0000256" key="3">
    <source>
        <dbReference type="SAM" id="SignalP"/>
    </source>
</evidence>
<feature type="compositionally biased region" description="Low complexity" evidence="2">
    <location>
        <begin position="86"/>
        <end position="95"/>
    </location>
</feature>
<keyword evidence="1" id="KW-0963">Cytoplasm</keyword>
<dbReference type="Gene3D" id="2.60.40.10">
    <property type="entry name" value="Immunoglobulins"/>
    <property type="match status" value="1"/>
</dbReference>
<feature type="compositionally biased region" description="Basic and acidic residues" evidence="2">
    <location>
        <begin position="176"/>
        <end position="205"/>
    </location>
</feature>
<keyword evidence="3" id="KW-0732">Signal</keyword>
<accession>A0A8R1UCR7</accession>
<keyword evidence="1" id="KW-0206">Cytoskeleton</keyword>
<feature type="signal peptide" evidence="3">
    <location>
        <begin position="1"/>
        <end position="24"/>
    </location>
</feature>
<dbReference type="PANTHER" id="PTHR22947">
    <property type="entry name" value="MAJOR SPERM PROTEIN"/>
    <property type="match status" value="1"/>
</dbReference>
<accession>A0A2A6D073</accession>
<feature type="chain" id="PRO_5043971772" description="Major sperm protein" evidence="3">
    <location>
        <begin position="25"/>
        <end position="341"/>
    </location>
</feature>
<evidence type="ECO:0000256" key="2">
    <source>
        <dbReference type="SAM" id="MobiDB-lite"/>
    </source>
</evidence>
<dbReference type="InterPro" id="IPR000535">
    <property type="entry name" value="MSP_dom"/>
</dbReference>
<evidence type="ECO:0000313" key="5">
    <source>
        <dbReference type="Proteomes" id="UP000005239"/>
    </source>
</evidence>
<evidence type="ECO:0000313" key="4">
    <source>
        <dbReference type="EnsemblMetazoa" id="PPA17443.1"/>
    </source>
</evidence>
<dbReference type="InterPro" id="IPR051774">
    <property type="entry name" value="Sperm-specific_class_P"/>
</dbReference>
<gene>
    <name evidence="4" type="primary">WBGene00106997</name>
</gene>
<feature type="compositionally biased region" description="Basic and acidic residues" evidence="2">
    <location>
        <begin position="137"/>
        <end position="157"/>
    </location>
</feature>
<dbReference type="InterPro" id="IPR013783">
    <property type="entry name" value="Ig-like_fold"/>
</dbReference>
<feature type="compositionally biased region" description="Low complexity" evidence="2">
    <location>
        <begin position="108"/>
        <end position="120"/>
    </location>
</feature>
<reference evidence="5" key="1">
    <citation type="journal article" date="2008" name="Nat. Genet.">
        <title>The Pristionchus pacificus genome provides a unique perspective on nematode lifestyle and parasitism.</title>
        <authorList>
            <person name="Dieterich C."/>
            <person name="Clifton S.W."/>
            <person name="Schuster L.N."/>
            <person name="Chinwalla A."/>
            <person name="Delehaunty K."/>
            <person name="Dinkelacker I."/>
            <person name="Fulton L."/>
            <person name="Fulton R."/>
            <person name="Godfrey J."/>
            <person name="Minx P."/>
            <person name="Mitreva M."/>
            <person name="Roeseler W."/>
            <person name="Tian H."/>
            <person name="Witte H."/>
            <person name="Yang S.P."/>
            <person name="Wilson R.K."/>
            <person name="Sommer R.J."/>
        </authorList>
    </citation>
    <scope>NUCLEOTIDE SEQUENCE [LARGE SCALE GENOMIC DNA]</scope>
    <source>
        <strain evidence="5">PS312</strain>
    </source>
</reference>
<feature type="region of interest" description="Disordered" evidence="2">
    <location>
        <begin position="20"/>
        <end position="210"/>
    </location>
</feature>
<dbReference type="Proteomes" id="UP000005239">
    <property type="component" value="Unassembled WGS sequence"/>
</dbReference>
<name>A0A2A6D073_PRIPA</name>
<sequence>MFWLVAPSVVAVSTTAILAGCAKGRDETKRPKSSGSNRGSNKQTQSGKSTRKPGASSRSGSSRRDPKAVGAAGVKKSSRSKREGGSNKSGRSSKSATGKPIAEKKKVGSTAAPVAVAGGATKEKSSKSAGKSNSSKRRSEKDKLKKEKSVDGSEKRSSRSKKSKSKRSSRSKKSVSKKEATKELQLDKRQEMSVEDGPTKQKDSGAKTALSPQAVSVVKLELAPVEGVTKQELRIEPSELRWQSTGGIQNVAVYNHSNSRKALKIKCSDNLLYRVNPVYAFIPAGGSVRVDVLRQNGTAKVDKIVIVAADAGKDDPNAREVLSRSMNTDMMVLPLIATAVN</sequence>
<protein>
    <recommendedName>
        <fullName evidence="1">Major sperm protein</fullName>
    </recommendedName>
</protein>
<dbReference type="PROSITE" id="PS50202">
    <property type="entry name" value="MSP"/>
    <property type="match status" value="1"/>
</dbReference>
<reference evidence="4" key="2">
    <citation type="submission" date="2022-06" db="UniProtKB">
        <authorList>
            <consortium name="EnsemblMetazoa"/>
        </authorList>
    </citation>
    <scope>IDENTIFICATION</scope>
    <source>
        <strain evidence="4">PS312</strain>
    </source>
</reference>
<feature type="compositionally biased region" description="Polar residues" evidence="2">
    <location>
        <begin position="33"/>
        <end position="48"/>
    </location>
</feature>
<dbReference type="EnsemblMetazoa" id="PPA17443.1">
    <property type="protein sequence ID" value="PPA17443.1"/>
    <property type="gene ID" value="WBGene00106997"/>
</dbReference>
<comment type="function">
    <text evidence="1">Central component in molecular interactions underlying sperm crawling. Forms an extensive filament system that extends from sperm villipoda, along the leading edge of the pseudopod.</text>
</comment>
<proteinExistence type="predicted"/>
<dbReference type="PANTHER" id="PTHR22947:SF12">
    <property type="entry name" value="MAJOR SPERM PROTEIN"/>
    <property type="match status" value="1"/>
</dbReference>
<evidence type="ECO:0000256" key="1">
    <source>
        <dbReference type="RuleBase" id="RU003425"/>
    </source>
</evidence>
<organism evidence="4 5">
    <name type="scientific">Pristionchus pacificus</name>
    <name type="common">Parasitic nematode worm</name>
    <dbReference type="NCBI Taxonomy" id="54126"/>
    <lineage>
        <taxon>Eukaryota</taxon>
        <taxon>Metazoa</taxon>
        <taxon>Ecdysozoa</taxon>
        <taxon>Nematoda</taxon>
        <taxon>Chromadorea</taxon>
        <taxon>Rhabditida</taxon>
        <taxon>Rhabditina</taxon>
        <taxon>Diplogasteromorpha</taxon>
        <taxon>Diplogasteroidea</taxon>
        <taxon>Neodiplogasteridae</taxon>
        <taxon>Pristionchus</taxon>
    </lineage>
</organism>
<dbReference type="OrthoDB" id="5866971at2759"/>
<dbReference type="AlphaFoldDB" id="A0A2A6D073"/>
<dbReference type="InterPro" id="IPR008962">
    <property type="entry name" value="PapD-like_sf"/>
</dbReference>